<reference evidence="1" key="2">
    <citation type="journal article" date="2015" name="Data Brief">
        <title>Shoot transcriptome of the giant reed, Arundo donax.</title>
        <authorList>
            <person name="Barrero R.A."/>
            <person name="Guerrero F.D."/>
            <person name="Moolhuijzen P."/>
            <person name="Goolsby J.A."/>
            <person name="Tidwell J."/>
            <person name="Bellgard S.E."/>
            <person name="Bellgard M.I."/>
        </authorList>
    </citation>
    <scope>NUCLEOTIDE SEQUENCE</scope>
    <source>
        <tissue evidence="1">Shoot tissue taken approximately 20 cm above the soil surface</tissue>
    </source>
</reference>
<dbReference type="AlphaFoldDB" id="A0A0A9H2V2"/>
<accession>A0A0A9H2V2</accession>
<reference evidence="1" key="1">
    <citation type="submission" date="2014-09" db="EMBL/GenBank/DDBJ databases">
        <authorList>
            <person name="Magalhaes I.L.F."/>
            <person name="Oliveira U."/>
            <person name="Santos F.R."/>
            <person name="Vidigal T.H.D.A."/>
            <person name="Brescovit A.D."/>
            <person name="Santos A.J."/>
        </authorList>
    </citation>
    <scope>NUCLEOTIDE SEQUENCE</scope>
    <source>
        <tissue evidence="1">Shoot tissue taken approximately 20 cm above the soil surface</tissue>
    </source>
</reference>
<organism evidence="1">
    <name type="scientific">Arundo donax</name>
    <name type="common">Giant reed</name>
    <name type="synonym">Donax arundinaceus</name>
    <dbReference type="NCBI Taxonomy" id="35708"/>
    <lineage>
        <taxon>Eukaryota</taxon>
        <taxon>Viridiplantae</taxon>
        <taxon>Streptophyta</taxon>
        <taxon>Embryophyta</taxon>
        <taxon>Tracheophyta</taxon>
        <taxon>Spermatophyta</taxon>
        <taxon>Magnoliopsida</taxon>
        <taxon>Liliopsida</taxon>
        <taxon>Poales</taxon>
        <taxon>Poaceae</taxon>
        <taxon>PACMAD clade</taxon>
        <taxon>Arundinoideae</taxon>
        <taxon>Arundineae</taxon>
        <taxon>Arundo</taxon>
    </lineage>
</organism>
<proteinExistence type="predicted"/>
<sequence>MGCFQQLGVYRMFEWFMHGLCGWLA</sequence>
<dbReference type="EMBL" id="GBRH01170688">
    <property type="protein sequence ID" value="JAE27208.1"/>
    <property type="molecule type" value="Transcribed_RNA"/>
</dbReference>
<protein>
    <submittedName>
        <fullName evidence="1">Uncharacterized protein</fullName>
    </submittedName>
</protein>
<name>A0A0A9H2V2_ARUDO</name>
<evidence type="ECO:0000313" key="1">
    <source>
        <dbReference type="EMBL" id="JAE27208.1"/>
    </source>
</evidence>